<protein>
    <recommendedName>
        <fullName evidence="2">ABC1 atypical kinase-like domain-containing protein</fullName>
    </recommendedName>
</protein>
<evidence type="ECO:0000256" key="1">
    <source>
        <dbReference type="ARBA" id="ARBA00009670"/>
    </source>
</evidence>
<evidence type="ECO:0000313" key="4">
    <source>
        <dbReference type="Proteomes" id="UP000663836"/>
    </source>
</evidence>
<name>A0A818MWZ5_9BILA</name>
<dbReference type="EMBL" id="CAJOBD010000152">
    <property type="protein sequence ID" value="CAF3595750.1"/>
    <property type="molecule type" value="Genomic_DNA"/>
</dbReference>
<gene>
    <name evidence="3" type="ORF">JBS370_LOCUS3526</name>
</gene>
<evidence type="ECO:0000313" key="3">
    <source>
        <dbReference type="EMBL" id="CAF3595750.1"/>
    </source>
</evidence>
<evidence type="ECO:0000259" key="2">
    <source>
        <dbReference type="Pfam" id="PF03109"/>
    </source>
</evidence>
<comment type="similarity">
    <text evidence="1">Belongs to the protein kinase superfamily. ADCK protein kinase family.</text>
</comment>
<dbReference type="Pfam" id="PF03109">
    <property type="entry name" value="ABC1"/>
    <property type="match status" value="1"/>
</dbReference>
<dbReference type="SUPFAM" id="SSF56112">
    <property type="entry name" value="Protein kinase-like (PK-like)"/>
    <property type="match status" value="1"/>
</dbReference>
<dbReference type="AlphaFoldDB" id="A0A818MWZ5"/>
<feature type="domain" description="ABC1 atypical kinase-like" evidence="2">
    <location>
        <begin position="106"/>
        <end position="145"/>
    </location>
</feature>
<proteinExistence type="inferred from homology"/>
<dbReference type="InterPro" id="IPR004147">
    <property type="entry name" value="ABC1_dom"/>
</dbReference>
<dbReference type="InterPro" id="IPR011009">
    <property type="entry name" value="Kinase-like_dom_sf"/>
</dbReference>
<reference evidence="3" key="1">
    <citation type="submission" date="2021-02" db="EMBL/GenBank/DDBJ databases">
        <authorList>
            <person name="Nowell W R."/>
        </authorList>
    </citation>
    <scope>NUCLEOTIDE SEQUENCE</scope>
</reference>
<accession>A0A818MWZ5</accession>
<sequence length="198" mass="22375">MKKKTFISGNSATVYGIELNGENLILKITKHNYTGGSHDNEILQCVHENDIESLYKSDDPCNHKPENGLIRKSSCSADPDLVPFEYYIAEKVAFTRGLMPAAASISNTFAKDKNECDAHWGNILYSRESGIQLIDFGIATLIDRFELPNSNATLIITFTFDRSLDCEASKLRRNFQQLIKNNYPINGHTLLSHPWLQY</sequence>
<dbReference type="Proteomes" id="UP000663836">
    <property type="component" value="Unassembled WGS sequence"/>
</dbReference>
<comment type="caution">
    <text evidence="3">The sequence shown here is derived from an EMBL/GenBank/DDBJ whole genome shotgun (WGS) entry which is preliminary data.</text>
</comment>
<organism evidence="3 4">
    <name type="scientific">Rotaria sordida</name>
    <dbReference type="NCBI Taxonomy" id="392033"/>
    <lineage>
        <taxon>Eukaryota</taxon>
        <taxon>Metazoa</taxon>
        <taxon>Spiralia</taxon>
        <taxon>Gnathifera</taxon>
        <taxon>Rotifera</taxon>
        <taxon>Eurotatoria</taxon>
        <taxon>Bdelloidea</taxon>
        <taxon>Philodinida</taxon>
        <taxon>Philodinidae</taxon>
        <taxon>Rotaria</taxon>
    </lineage>
</organism>